<feature type="signal peptide" evidence="1">
    <location>
        <begin position="1"/>
        <end position="18"/>
    </location>
</feature>
<evidence type="ECO:0000313" key="2">
    <source>
        <dbReference type="EMBL" id="COX43699.1"/>
    </source>
</evidence>
<organism evidence="2 3">
    <name type="scientific">Mycobacterium tuberculosis</name>
    <dbReference type="NCBI Taxonomy" id="1773"/>
    <lineage>
        <taxon>Bacteria</taxon>
        <taxon>Bacillati</taxon>
        <taxon>Actinomycetota</taxon>
        <taxon>Actinomycetes</taxon>
        <taxon>Mycobacteriales</taxon>
        <taxon>Mycobacteriaceae</taxon>
        <taxon>Mycobacterium</taxon>
        <taxon>Mycobacterium tuberculosis complex</taxon>
    </lineage>
</organism>
<reference evidence="2 3" key="1">
    <citation type="submission" date="2015-03" db="EMBL/GenBank/DDBJ databases">
        <authorList>
            <consortium name="Pathogen Informatics"/>
        </authorList>
    </citation>
    <scope>NUCLEOTIDE SEQUENCE [LARGE SCALE GENOMIC DNA]</scope>
    <source>
        <strain evidence="2 3">M09401471</strain>
    </source>
</reference>
<protein>
    <submittedName>
        <fullName evidence="2">Uncharacterized protein</fullName>
    </submittedName>
</protein>
<sequence>MKASSLVLAPAVPAVATASPMAAAPTAVVNAAIMRGDNGDNMVKILRGRDFPG</sequence>
<proteinExistence type="predicted"/>
<evidence type="ECO:0000313" key="3">
    <source>
        <dbReference type="Proteomes" id="UP000044938"/>
    </source>
</evidence>
<dbReference type="EMBL" id="CSAJ01000980">
    <property type="protein sequence ID" value="COX43699.1"/>
    <property type="molecule type" value="Genomic_DNA"/>
</dbReference>
<dbReference type="Proteomes" id="UP000044938">
    <property type="component" value="Unassembled WGS sequence"/>
</dbReference>
<feature type="chain" id="PRO_5038548209" evidence="1">
    <location>
        <begin position="19"/>
        <end position="53"/>
    </location>
</feature>
<evidence type="ECO:0000256" key="1">
    <source>
        <dbReference type="SAM" id="SignalP"/>
    </source>
</evidence>
<accession>A0A655JR47</accession>
<name>A0A655JR47_MYCTX</name>
<gene>
    <name evidence="2" type="ORF">ERS007720_04508</name>
</gene>
<dbReference type="AlphaFoldDB" id="A0A655JR47"/>
<keyword evidence="1" id="KW-0732">Signal</keyword>